<keyword evidence="6 14" id="KW-0547">Nucleotide-binding</keyword>
<evidence type="ECO:0000256" key="13">
    <source>
        <dbReference type="ARBA" id="ARBA00034704"/>
    </source>
</evidence>
<dbReference type="InterPro" id="IPR027417">
    <property type="entry name" value="P-loop_NTPase"/>
</dbReference>
<evidence type="ECO:0000256" key="5">
    <source>
        <dbReference type="ARBA" id="ARBA00022701"/>
    </source>
</evidence>
<dbReference type="GO" id="GO:0008574">
    <property type="term" value="F:plus-end-directed microtubule motor activity"/>
    <property type="evidence" value="ECO:0007669"/>
    <property type="project" value="TreeGrafter"/>
</dbReference>
<comment type="similarity">
    <text evidence="13">Belongs to the TRAFAC class myosin-kinesin ATPase superfamily. Kinesin family. KIN-5/BimC subfamily.</text>
</comment>
<evidence type="ECO:0000256" key="4">
    <source>
        <dbReference type="ARBA" id="ARBA00022618"/>
    </source>
</evidence>
<dbReference type="GO" id="GO:0072686">
    <property type="term" value="C:mitotic spindle"/>
    <property type="evidence" value="ECO:0007669"/>
    <property type="project" value="TreeGrafter"/>
</dbReference>
<dbReference type="PROSITE" id="PS50067">
    <property type="entry name" value="KINESIN_MOTOR_2"/>
    <property type="match status" value="1"/>
</dbReference>
<dbReference type="InterPro" id="IPR047241">
    <property type="entry name" value="KIF11-like_kin_motor_dom"/>
</dbReference>
<dbReference type="InterPro" id="IPR047149">
    <property type="entry name" value="KIF11-like"/>
</dbReference>
<dbReference type="GO" id="GO:0000073">
    <property type="term" value="P:initial mitotic spindle pole body separation"/>
    <property type="evidence" value="ECO:0007669"/>
    <property type="project" value="TreeGrafter"/>
</dbReference>
<keyword evidence="7" id="KW-0498">Mitosis</keyword>
<evidence type="ECO:0000256" key="11">
    <source>
        <dbReference type="ARBA" id="ARBA00023212"/>
    </source>
</evidence>
<dbReference type="GO" id="GO:0005634">
    <property type="term" value="C:nucleus"/>
    <property type="evidence" value="ECO:0007669"/>
    <property type="project" value="TreeGrafter"/>
</dbReference>
<evidence type="ECO:0000256" key="3">
    <source>
        <dbReference type="ARBA" id="ARBA00022553"/>
    </source>
</evidence>
<dbReference type="OrthoDB" id="3176171at2759"/>
<proteinExistence type="inferred from homology"/>
<dbReference type="CDD" id="cd01364">
    <property type="entry name" value="KISc_BimC_Eg5"/>
    <property type="match status" value="1"/>
</dbReference>
<dbReference type="SUPFAM" id="SSF52540">
    <property type="entry name" value="P-loop containing nucleoside triphosphate hydrolases"/>
    <property type="match status" value="1"/>
</dbReference>
<evidence type="ECO:0000256" key="2">
    <source>
        <dbReference type="ARBA" id="ARBA00022490"/>
    </source>
</evidence>
<keyword evidence="4" id="KW-0132">Cell division</keyword>
<dbReference type="GO" id="GO:0007018">
    <property type="term" value="P:microtubule-based movement"/>
    <property type="evidence" value="ECO:0007669"/>
    <property type="project" value="InterPro"/>
</dbReference>
<dbReference type="InterPro" id="IPR025901">
    <property type="entry name" value="Kinesin-assoc_MT-bd_dom"/>
</dbReference>
<keyword evidence="10 14" id="KW-0505">Motor protein</keyword>
<dbReference type="GO" id="GO:0005876">
    <property type="term" value="C:spindle microtubule"/>
    <property type="evidence" value="ECO:0007669"/>
    <property type="project" value="TreeGrafter"/>
</dbReference>
<feature type="domain" description="Kinesin motor" evidence="17">
    <location>
        <begin position="97"/>
        <end position="432"/>
    </location>
</feature>
<evidence type="ECO:0000256" key="1">
    <source>
        <dbReference type="ARBA" id="ARBA00004245"/>
    </source>
</evidence>
<organism evidence="18 19">
    <name type="scientific">Tuber borchii</name>
    <name type="common">White truffle</name>
    <dbReference type="NCBI Taxonomy" id="42251"/>
    <lineage>
        <taxon>Eukaryota</taxon>
        <taxon>Fungi</taxon>
        <taxon>Dikarya</taxon>
        <taxon>Ascomycota</taxon>
        <taxon>Pezizomycotina</taxon>
        <taxon>Pezizomycetes</taxon>
        <taxon>Pezizales</taxon>
        <taxon>Tuberaceae</taxon>
        <taxon>Tuber</taxon>
    </lineage>
</organism>
<feature type="compositionally biased region" description="Basic and acidic residues" evidence="16">
    <location>
        <begin position="1040"/>
        <end position="1058"/>
    </location>
</feature>
<evidence type="ECO:0000256" key="7">
    <source>
        <dbReference type="ARBA" id="ARBA00022776"/>
    </source>
</evidence>
<dbReference type="GO" id="GO:0008017">
    <property type="term" value="F:microtubule binding"/>
    <property type="evidence" value="ECO:0007669"/>
    <property type="project" value="InterPro"/>
</dbReference>
<accession>A0A2T6ZBA6</accession>
<dbReference type="PROSITE" id="PS00411">
    <property type="entry name" value="KINESIN_MOTOR_1"/>
    <property type="match status" value="1"/>
</dbReference>
<evidence type="ECO:0000256" key="14">
    <source>
        <dbReference type="PROSITE-ProRule" id="PRU00283"/>
    </source>
</evidence>
<keyword evidence="12" id="KW-0131">Cell cycle</keyword>
<evidence type="ECO:0000256" key="8">
    <source>
        <dbReference type="ARBA" id="ARBA00022840"/>
    </source>
</evidence>
<dbReference type="InterPro" id="IPR036961">
    <property type="entry name" value="Kinesin_motor_dom_sf"/>
</dbReference>
<evidence type="ECO:0000256" key="9">
    <source>
        <dbReference type="ARBA" id="ARBA00023054"/>
    </source>
</evidence>
<feature type="compositionally biased region" description="Low complexity" evidence="16">
    <location>
        <begin position="48"/>
        <end position="69"/>
    </location>
</feature>
<dbReference type="Proteomes" id="UP000244722">
    <property type="component" value="Unassembled WGS sequence"/>
</dbReference>
<evidence type="ECO:0000259" key="17">
    <source>
        <dbReference type="PROSITE" id="PS50067"/>
    </source>
</evidence>
<feature type="region of interest" description="Disordered" evidence="16">
    <location>
        <begin position="1031"/>
        <end position="1063"/>
    </location>
</feature>
<dbReference type="GO" id="GO:0005524">
    <property type="term" value="F:ATP binding"/>
    <property type="evidence" value="ECO:0007669"/>
    <property type="project" value="UniProtKB-UniRule"/>
</dbReference>
<reference evidence="18 19" key="1">
    <citation type="submission" date="2017-04" db="EMBL/GenBank/DDBJ databases">
        <title>Draft genome sequence of Tuber borchii Vittad., a whitish edible truffle.</title>
        <authorList>
            <consortium name="DOE Joint Genome Institute"/>
            <person name="Murat C."/>
            <person name="Kuo A."/>
            <person name="Barry K.W."/>
            <person name="Clum A."/>
            <person name="Dockter R.B."/>
            <person name="Fauchery L."/>
            <person name="Iotti M."/>
            <person name="Kohler A."/>
            <person name="Labutti K."/>
            <person name="Lindquist E.A."/>
            <person name="Lipzen A."/>
            <person name="Ohm R.A."/>
            <person name="Wang M."/>
            <person name="Grigoriev I.V."/>
            <person name="Zambonelli A."/>
            <person name="Martin F.M."/>
        </authorList>
    </citation>
    <scope>NUCLEOTIDE SEQUENCE [LARGE SCALE GENOMIC DNA]</scope>
    <source>
        <strain evidence="18 19">Tbo3840</strain>
    </source>
</reference>
<dbReference type="STRING" id="42251.A0A2T6ZBA6"/>
<feature type="coiled-coil region" evidence="15">
    <location>
        <begin position="492"/>
        <end position="554"/>
    </location>
</feature>
<keyword evidence="11" id="KW-0206">Cytoskeleton</keyword>
<gene>
    <name evidence="18" type="ORF">B9Z19DRAFT_1096602</name>
</gene>
<evidence type="ECO:0000256" key="6">
    <source>
        <dbReference type="ARBA" id="ARBA00022741"/>
    </source>
</evidence>
<dbReference type="PANTHER" id="PTHR47970:SF12">
    <property type="entry name" value="KINESIN FAMILY MEMBER 11"/>
    <property type="match status" value="1"/>
</dbReference>
<keyword evidence="18" id="KW-0378">Hydrolase</keyword>
<evidence type="ECO:0000256" key="12">
    <source>
        <dbReference type="ARBA" id="ARBA00023306"/>
    </source>
</evidence>
<dbReference type="InterPro" id="IPR019821">
    <property type="entry name" value="Kinesin_motor_CS"/>
</dbReference>
<keyword evidence="9 15" id="KW-0175">Coiled coil</keyword>
<dbReference type="Gene3D" id="3.40.850.10">
    <property type="entry name" value="Kinesin motor domain"/>
    <property type="match status" value="1"/>
</dbReference>
<feature type="binding site" evidence="14">
    <location>
        <begin position="184"/>
        <end position="191"/>
    </location>
    <ligand>
        <name>ATP</name>
        <dbReference type="ChEBI" id="CHEBI:30616"/>
    </ligand>
</feature>
<dbReference type="EMBL" id="NESQ01000467">
    <property type="protein sequence ID" value="PUU72771.1"/>
    <property type="molecule type" value="Genomic_DNA"/>
</dbReference>
<keyword evidence="19" id="KW-1185">Reference proteome</keyword>
<dbReference type="FunFam" id="3.40.850.10:FF:000051">
    <property type="entry name" value="Kinesin-like protein bimC"/>
    <property type="match status" value="1"/>
</dbReference>
<evidence type="ECO:0000256" key="16">
    <source>
        <dbReference type="SAM" id="MobiDB-lite"/>
    </source>
</evidence>
<dbReference type="GO" id="GO:0051301">
    <property type="term" value="P:cell division"/>
    <property type="evidence" value="ECO:0007669"/>
    <property type="project" value="UniProtKB-KW"/>
</dbReference>
<dbReference type="Pfam" id="PF00225">
    <property type="entry name" value="Kinesin"/>
    <property type="match status" value="1"/>
</dbReference>
<keyword evidence="3" id="KW-0597">Phosphoprotein</keyword>
<keyword evidence="5" id="KW-0493">Microtubule</keyword>
<keyword evidence="2" id="KW-0963">Cytoplasm</keyword>
<dbReference type="AlphaFoldDB" id="A0A2T6ZBA6"/>
<comment type="caution">
    <text evidence="18">The sequence shown here is derived from an EMBL/GenBank/DDBJ whole genome shotgun (WGS) entry which is preliminary data.</text>
</comment>
<keyword evidence="8 14" id="KW-0067">ATP-binding</keyword>
<dbReference type="InterPro" id="IPR001752">
    <property type="entry name" value="Kinesin_motor_dom"/>
</dbReference>
<dbReference type="SMART" id="SM00129">
    <property type="entry name" value="KISc"/>
    <property type="match status" value="1"/>
</dbReference>
<name>A0A2T6ZBA6_TUBBO</name>
<sequence>MSGPSRLQNGGVRKTNASSTMRAPATARPSSRNGTAHPQSYMTAARMGAGALPSSPAGSVASVSSRARGNTSPTKRRIKKDFPVEEPPPQQEDNEANINVVVRCRGRSEREIRENSGVVVSTPGGLRGKEISLSMGPLALSNKTYTFDRVFGPEANQNMIYDNVVAPILEEMLSGYNCTIFAYGQTGTGKTYTMSGDMADNFGTYSDSAGIIPRALYQLFHKLGIDEADNSVKCSFIELYNEELKDLLASDENNKVKIFEDSTRKGIVIQGMEESFIKNAEDGVKLLQEGSHKRQVAATKCNDLSSRSHTVFTITVHVKEIGEDGEDLLRTGKLNLVDLAGSENIGRSGAENKRAREAGMINQSLLTLGRVINALVDKSPHIPYRESKLTRLLQDSLGGRTKTCIIATVSPAKSNLEETISTLDYAARAKNIRNKPQINQMLTKKALIREYVTEIEKLKGDLMATRQKNGVFLTTESYSEMTEESESRRILNEEQQRKIDVMETQIKNTREQFEQNMRLFLDLKKELEGTKGVLEETKGELRKTETDLSSTRKDLADETVLREAHEKTEEELKSVGQKLITRLDETVHDVSGLHAKIRRMTDLEVVNHSNWMKSSGQVSTITELVEKEIGTFTEQQEKITDRVSERMSTFVATETKKLESAYEYIEARLGGFNDGEAGLSAETMKAKDEMNHVLEEIKILRENVKQKVGEGLKGLNEAAQRISAEVVEDLGKFGVQLHNSYSQLGREFKAIFDDAEKRIIAQKAEAEKLRLQLGSAAAAAVIATDTAQSSLDLILREERERATTDRQNLISQIAALVNATAEDQDKRLTKRVQLVQGEILMVWGEEKFINELVISQDSLKKILVQDWQDAEKHNASIQATTQAINAQTVRLVDAQMQDVGVQMQALDEFVTRARSQNEAHFEAFTQNLSGLSETVRESYSRMEGELNSFGEDLDSLDNDMSEQTSLSKELLEPFTSTTRQPLSELRGNIESAPLQEYVPTGETPKRRTYEYPTTLPHTQPHEELLLKPVTRRKSSTRTPLGEKEVHSPNKNVHEEPTDPKSGVFGKLATTGHPAYAHKIFFGTDIAAYTGIPARGGGGVSCADGGEGGQDEDDEPPAKRTRGQKLAVARGGYSAGSATGPAAPITAGNRKRSR</sequence>
<dbReference type="Pfam" id="PF13931">
    <property type="entry name" value="Microtub_bind"/>
    <property type="match status" value="1"/>
</dbReference>
<feature type="region of interest" description="Disordered" evidence="16">
    <location>
        <begin position="1099"/>
        <end position="1153"/>
    </location>
</feature>
<dbReference type="GO" id="GO:0016787">
    <property type="term" value="F:hydrolase activity"/>
    <property type="evidence" value="ECO:0007669"/>
    <property type="project" value="UniProtKB-KW"/>
</dbReference>
<dbReference type="PRINTS" id="PR00380">
    <property type="entry name" value="KINESINHEAVY"/>
</dbReference>
<protein>
    <submittedName>
        <fullName evidence="18">P-loop containing nucleoside triphosphate hydrolase protein</fullName>
    </submittedName>
</protein>
<evidence type="ECO:0000256" key="15">
    <source>
        <dbReference type="SAM" id="Coils"/>
    </source>
</evidence>
<feature type="region of interest" description="Disordered" evidence="16">
    <location>
        <begin position="1"/>
        <end position="94"/>
    </location>
</feature>
<evidence type="ECO:0000313" key="19">
    <source>
        <dbReference type="Proteomes" id="UP000244722"/>
    </source>
</evidence>
<feature type="compositionally biased region" description="Polar residues" evidence="16">
    <location>
        <begin position="28"/>
        <end position="42"/>
    </location>
</feature>
<evidence type="ECO:0000313" key="18">
    <source>
        <dbReference type="EMBL" id="PUU72771.1"/>
    </source>
</evidence>
<comment type="subcellular location">
    <subcellularLocation>
        <location evidence="1">Cytoplasm</location>
        <location evidence="1">Cytoskeleton</location>
    </subcellularLocation>
</comment>
<evidence type="ECO:0000256" key="10">
    <source>
        <dbReference type="ARBA" id="ARBA00023175"/>
    </source>
</evidence>
<dbReference type="PANTHER" id="PTHR47970">
    <property type="entry name" value="KINESIN-LIKE PROTEIN KIF11"/>
    <property type="match status" value="1"/>
</dbReference>